<keyword evidence="2" id="KW-0040">ANK repeat</keyword>
<dbReference type="SUPFAM" id="SSF48403">
    <property type="entry name" value="Ankyrin repeat"/>
    <property type="match status" value="1"/>
</dbReference>
<dbReference type="InterPro" id="IPR000048">
    <property type="entry name" value="IQ_motif_EF-hand-BS"/>
</dbReference>
<feature type="region of interest" description="Disordered" evidence="3">
    <location>
        <begin position="1438"/>
        <end position="1572"/>
    </location>
</feature>
<accession>K3WBG7</accession>
<dbReference type="SMART" id="SM00015">
    <property type="entry name" value="IQ"/>
    <property type="match status" value="1"/>
</dbReference>
<evidence type="ECO:0000256" key="2">
    <source>
        <dbReference type="PROSITE-ProRule" id="PRU00023"/>
    </source>
</evidence>
<dbReference type="InterPro" id="IPR036770">
    <property type="entry name" value="Ankyrin_rpt-contain_sf"/>
</dbReference>
<dbReference type="HOGENOM" id="CLU_241627_0_0_1"/>
<dbReference type="Proteomes" id="UP000019132">
    <property type="component" value="Unassembled WGS sequence"/>
</dbReference>
<dbReference type="PROSITE" id="PS50297">
    <property type="entry name" value="ANK_REP_REGION"/>
    <property type="match status" value="1"/>
</dbReference>
<dbReference type="SMART" id="SM00456">
    <property type="entry name" value="WW"/>
    <property type="match status" value="2"/>
</dbReference>
<feature type="compositionally biased region" description="Basic residues" evidence="3">
    <location>
        <begin position="1"/>
        <end position="10"/>
    </location>
</feature>
<reference evidence="5" key="3">
    <citation type="submission" date="2014-11" db="UniProtKB">
        <authorList>
            <consortium name="EnsemblProtists"/>
        </authorList>
    </citation>
    <scope>IDENTIFICATION</scope>
    <source>
        <strain evidence="5">DAOM BR144</strain>
    </source>
</reference>
<dbReference type="PROSITE" id="PS50020">
    <property type="entry name" value="WW_DOMAIN_2"/>
    <property type="match status" value="1"/>
</dbReference>
<feature type="compositionally biased region" description="Polar residues" evidence="3">
    <location>
        <begin position="1349"/>
        <end position="1373"/>
    </location>
</feature>
<dbReference type="PANTHER" id="PTHR24119:SF0">
    <property type="entry name" value="ACYL-COA-BINDING DOMAIN-CONTAINING PROTEIN 6"/>
    <property type="match status" value="1"/>
</dbReference>
<feature type="compositionally biased region" description="Low complexity" evidence="3">
    <location>
        <begin position="1673"/>
        <end position="1695"/>
    </location>
</feature>
<dbReference type="InterPro" id="IPR001202">
    <property type="entry name" value="WW_dom"/>
</dbReference>
<evidence type="ECO:0000259" key="4">
    <source>
        <dbReference type="PROSITE" id="PS50020"/>
    </source>
</evidence>
<name>K3WBG7_GLOUD</name>
<dbReference type="Gene3D" id="1.25.40.20">
    <property type="entry name" value="Ankyrin repeat-containing domain"/>
    <property type="match status" value="1"/>
</dbReference>
<reference evidence="6" key="2">
    <citation type="submission" date="2010-04" db="EMBL/GenBank/DDBJ databases">
        <authorList>
            <person name="Buell R."/>
            <person name="Hamilton J."/>
            <person name="Hostetler J."/>
        </authorList>
    </citation>
    <scope>NUCLEOTIDE SEQUENCE [LARGE SCALE GENOMIC DNA]</scope>
    <source>
        <strain evidence="6">DAOM:BR144</strain>
    </source>
</reference>
<organism evidence="5 6">
    <name type="scientific">Globisporangium ultimum (strain ATCC 200006 / CBS 805.95 / DAOM BR144)</name>
    <name type="common">Pythium ultimum</name>
    <dbReference type="NCBI Taxonomy" id="431595"/>
    <lineage>
        <taxon>Eukaryota</taxon>
        <taxon>Sar</taxon>
        <taxon>Stramenopiles</taxon>
        <taxon>Oomycota</taxon>
        <taxon>Peronosporomycetes</taxon>
        <taxon>Pythiales</taxon>
        <taxon>Pythiaceae</taxon>
        <taxon>Globisporangium</taxon>
    </lineage>
</organism>
<evidence type="ECO:0000256" key="1">
    <source>
        <dbReference type="ARBA" id="ARBA00023121"/>
    </source>
</evidence>
<dbReference type="PROSITE" id="PS50088">
    <property type="entry name" value="ANK_REPEAT"/>
    <property type="match status" value="1"/>
</dbReference>
<dbReference type="Gene3D" id="2.20.70.10">
    <property type="match status" value="2"/>
</dbReference>
<proteinExistence type="predicted"/>
<dbReference type="SMART" id="SM00248">
    <property type="entry name" value="ANK"/>
    <property type="match status" value="2"/>
</dbReference>
<feature type="compositionally biased region" description="Acidic residues" evidence="3">
    <location>
        <begin position="1488"/>
        <end position="1499"/>
    </location>
</feature>
<sequence>MASFFKKGKAKTSGSSDIKKQRAAPTTPAKLHADAVFQGDDELLQLHEETAELLRFVKTPAKKLVKSPSAFITRQKGKPTGSASHSTPLVASLTALSGNARMTIEVLDEDDEDAEKDDSKVSGATHASPAEPRMQSNPALKDGSDTLFTFDAEEARVRHATDTFYPDTSPSKKAMDTQVRALTQEQVRLQRIDQRDQMQLISKQKELAHHQQHKLQNRLDANATKIQARARGLLCREKLKQQQQSRPSPPAKDEIQEWHEVRDVERGEVWYYNVRTGQSQWDPPPNFPVITMVSAAFTRSSNSAELLPSIKGSNGSFRMTLGLSERTNLTTGDRGVDLPPLSPSTSSACSSARSHSSEYEQSRPSSSKVQRTDPLNGHSTLSPKPTRALGHGSSSSSHRVGLPMLSPQADASAMSNPNPWECDSVACSSDDNNSLYSERMRGDEDEDEDEDENADFSRGRKSSMNDGECRDADPDAAGDWQINETLFLADGSRNSKLRDTIRNALYISKFDSISSLIASNVVLRHKTKSKKSRSKAPDDDDDPNAALSPIKLAGVGNNQRRSSNNATRGRDIVLGKREAPMFVAMLADANNAKQPPKQLRAKDLTVTASPKLKGKGTTKAMASRHPPRIRDVVDPGFHEDLGGSGGSPKKVSPKKHGVGDADDQGDDTNSDGSDAAKSVAVCFNCWSSSNGRGCELHRDPYEANRKVKAAESALMCTNWELDQLRRKHRAEEIQEVFMKQNASLRYDKRLKQYVTVVECKHPIYRIVNQSIASWNKTMRRKLHTRAWFRSFMEQLRAGRVPKADASTPGLLKLKNTIQNNRWCTKYSDSVREFHPVAPVTLKKQQPLPRIPDVIMIDPATPQMRNWVLMTEYTKPVELYRLRVYELPPKRCVPMPSPSFLDDIPLPVPNQFIDSGHIAGWLERLCARISAAAMHKALLQIHACSPPPGFNEARRTKVVTPITVVFATFGRKPTPGNLAVGGLSAELAIHMLVTTHIPAQFGNFIVFDRRAIAPAATKDYDAVFVCLGIAPATPEYVFRSLEHALNVRRPPCIIVATRSYGSETDEHALESKRFPFNRPEQTGEEAAHGFRTFWLVDAFDVPDEVASVLVQPNSDVLSPNTPSMTPTMTTKVDRTYPFCIPTTKENTPIEFIHLLWIGQSSRNQPQVFTMLGAQQPGEFMKNSNLDGALGVCTSTIYRSWAFMQSSPFEEFTTDDGVAYWYNKHSGETFWTRPIMPEEKYRGKDGDIDGVIADGAGEVATLGVGVDDARYPQQIVRKYMAKSVETAEEKEKRVRQVTASAKKYDIVIDLSEQNDHGNSGLTNKKQGLERIQVPQLTFQKSRERERDKAKATNNSGNGSRTQSPVKHMQQSAGSSSHEDPGAGVAFSGAQTLDSNTKQLIDTITQALGAAQGSAMMAHGPVDMLQLGIGLGMGLGLRAQQQQHATTSSSPVYNRRLSASASARSDRSKRRDSQSTHGLASIDLHPHDEHDGNDENENDDDMSTFRSDDSSESNALSARSTVSTATSVGDNNFSPAPDEMELLSSAADTSPHAGKKTPGYRTHPPPGEGSSWINKPIDASAESQTAVQGFGGAVHQRVACLPKDFVAAVTSTKTCKMQANYLPIITNTNQPRSVGVVKPRAALKEWIVVGYSPWSAGRAVFGTQFIEDLMQRPELLNSNNNSSTGGTASSLSAMSGGAQMVEQREKVTQAMKESQQLEAIFSHCRHGKYDDVEVMLNSPDWTLPIDSKDIMGNTLLSIACQNNNKRIAKLCMRRGADINTQNLNGQTVLHYCHEYGFHDLMDYLMEKSAKDDILNADGLTCYEGLNKETVDAL</sequence>
<feature type="domain" description="WW" evidence="4">
    <location>
        <begin position="258"/>
        <end position="286"/>
    </location>
</feature>
<keyword evidence="1" id="KW-0446">Lipid-binding</keyword>
<dbReference type="eggNOG" id="KOG0817">
    <property type="taxonomic scope" value="Eukaryota"/>
</dbReference>
<evidence type="ECO:0000313" key="6">
    <source>
        <dbReference type="Proteomes" id="UP000019132"/>
    </source>
</evidence>
<evidence type="ECO:0000256" key="3">
    <source>
        <dbReference type="SAM" id="MobiDB-lite"/>
    </source>
</evidence>
<dbReference type="OMA" id="CQNNNKR"/>
<dbReference type="PROSITE" id="PS50096">
    <property type="entry name" value="IQ"/>
    <property type="match status" value="1"/>
</dbReference>
<dbReference type="VEuPathDB" id="FungiDB:PYU1_G002305"/>
<dbReference type="GO" id="GO:0000062">
    <property type="term" value="F:fatty-acyl-CoA binding"/>
    <property type="evidence" value="ECO:0007669"/>
    <property type="project" value="TreeGrafter"/>
</dbReference>
<feature type="region of interest" description="Disordered" evidence="3">
    <location>
        <begin position="525"/>
        <end position="573"/>
    </location>
</feature>
<dbReference type="CDD" id="cd00201">
    <property type="entry name" value="WW"/>
    <property type="match status" value="2"/>
</dbReference>
<evidence type="ECO:0000313" key="5">
    <source>
        <dbReference type="EnsemblProtists" id="PYU1_T002308"/>
    </source>
</evidence>
<dbReference type="Pfam" id="PF00397">
    <property type="entry name" value="WW"/>
    <property type="match status" value="1"/>
</dbReference>
<feature type="region of interest" description="Disordered" evidence="3">
    <location>
        <begin position="108"/>
        <end position="144"/>
    </location>
</feature>
<feature type="compositionally biased region" description="Polar residues" evidence="3">
    <location>
        <begin position="426"/>
        <end position="436"/>
    </location>
</feature>
<feature type="compositionally biased region" description="Acidic residues" evidence="3">
    <location>
        <begin position="660"/>
        <end position="669"/>
    </location>
</feature>
<feature type="compositionally biased region" description="Basic and acidic residues" evidence="3">
    <location>
        <begin position="1461"/>
        <end position="1471"/>
    </location>
</feature>
<feature type="compositionally biased region" description="Basic residues" evidence="3">
    <location>
        <begin position="525"/>
        <end position="534"/>
    </location>
</feature>
<feature type="compositionally biased region" description="Low complexity" evidence="3">
    <location>
        <begin position="343"/>
        <end position="354"/>
    </location>
</feature>
<feature type="region of interest" description="Disordered" evidence="3">
    <location>
        <begin position="422"/>
        <end position="476"/>
    </location>
</feature>
<dbReference type="InterPro" id="IPR002110">
    <property type="entry name" value="Ankyrin_rpt"/>
</dbReference>
<keyword evidence="6" id="KW-1185">Reference proteome</keyword>
<feature type="compositionally biased region" description="Low complexity" evidence="3">
    <location>
        <begin position="1514"/>
        <end position="1525"/>
    </location>
</feature>
<feature type="region of interest" description="Disordered" evidence="3">
    <location>
        <begin position="1311"/>
        <end position="1386"/>
    </location>
</feature>
<protein>
    <recommendedName>
        <fullName evidence="4">WW domain-containing protein</fullName>
    </recommendedName>
</protein>
<dbReference type="InParanoid" id="K3WBG7"/>
<feature type="compositionally biased region" description="Acidic residues" evidence="3">
    <location>
        <begin position="443"/>
        <end position="454"/>
    </location>
</feature>
<dbReference type="PANTHER" id="PTHR24119">
    <property type="entry name" value="ACYL-COA-BINDING DOMAIN-CONTAINING PROTEIN 6"/>
    <property type="match status" value="1"/>
</dbReference>
<feature type="region of interest" description="Disordered" evidence="3">
    <location>
        <begin position="1"/>
        <end position="30"/>
    </location>
</feature>
<feature type="region of interest" description="Disordered" evidence="3">
    <location>
        <begin position="1673"/>
        <end position="1696"/>
    </location>
</feature>
<dbReference type="SUPFAM" id="SSF51045">
    <property type="entry name" value="WW domain"/>
    <property type="match status" value="1"/>
</dbReference>
<dbReference type="STRING" id="431595.K3WBG7"/>
<feature type="compositionally biased region" description="Basic and acidic residues" evidence="3">
    <location>
        <begin position="1338"/>
        <end position="1348"/>
    </location>
</feature>
<dbReference type="Pfam" id="PF12796">
    <property type="entry name" value="Ank_2"/>
    <property type="match status" value="1"/>
</dbReference>
<feature type="compositionally biased region" description="Polar residues" evidence="3">
    <location>
        <begin position="1314"/>
        <end position="1323"/>
    </location>
</feature>
<feature type="region of interest" description="Disordered" evidence="3">
    <location>
        <begin position="326"/>
        <end position="403"/>
    </location>
</feature>
<dbReference type="EnsemblProtists" id="PYU1_T002308">
    <property type="protein sequence ID" value="PYU1_T002308"/>
    <property type="gene ID" value="PYU1_G002305"/>
</dbReference>
<feature type="repeat" description="ANK" evidence="2">
    <location>
        <begin position="1748"/>
        <end position="1780"/>
    </location>
</feature>
<dbReference type="InterPro" id="IPR036020">
    <property type="entry name" value="WW_dom_sf"/>
</dbReference>
<feature type="region of interest" description="Disordered" evidence="3">
    <location>
        <begin position="238"/>
        <end position="258"/>
    </location>
</feature>
<reference evidence="6" key="1">
    <citation type="journal article" date="2010" name="Genome Biol.">
        <title>Genome sequence of the necrotrophic plant pathogen Pythium ultimum reveals original pathogenicity mechanisms and effector repertoire.</title>
        <authorList>
            <person name="Levesque C.A."/>
            <person name="Brouwer H."/>
            <person name="Cano L."/>
            <person name="Hamilton J.P."/>
            <person name="Holt C."/>
            <person name="Huitema E."/>
            <person name="Raffaele S."/>
            <person name="Robideau G.P."/>
            <person name="Thines M."/>
            <person name="Win J."/>
            <person name="Zerillo M.M."/>
            <person name="Beakes G.W."/>
            <person name="Boore J.L."/>
            <person name="Busam D."/>
            <person name="Dumas B."/>
            <person name="Ferriera S."/>
            <person name="Fuerstenberg S.I."/>
            <person name="Gachon C.M."/>
            <person name="Gaulin E."/>
            <person name="Govers F."/>
            <person name="Grenville-Briggs L."/>
            <person name="Horner N."/>
            <person name="Hostetler J."/>
            <person name="Jiang R.H."/>
            <person name="Johnson J."/>
            <person name="Krajaejun T."/>
            <person name="Lin H."/>
            <person name="Meijer H.J."/>
            <person name="Moore B."/>
            <person name="Morris P."/>
            <person name="Phuntmart V."/>
            <person name="Puiu D."/>
            <person name="Shetty J."/>
            <person name="Stajich J.E."/>
            <person name="Tripathy S."/>
            <person name="Wawra S."/>
            <person name="van West P."/>
            <person name="Whitty B.R."/>
            <person name="Coutinho P.M."/>
            <person name="Henrissat B."/>
            <person name="Martin F."/>
            <person name="Thomas P.D."/>
            <person name="Tyler B.M."/>
            <person name="De Vries R.P."/>
            <person name="Kamoun S."/>
            <person name="Yandell M."/>
            <person name="Tisserat N."/>
            <person name="Buell C.R."/>
        </authorList>
    </citation>
    <scope>NUCLEOTIDE SEQUENCE</scope>
    <source>
        <strain evidence="6">DAOM:BR144</strain>
    </source>
</reference>
<feature type="region of interest" description="Disordered" evidence="3">
    <location>
        <begin position="589"/>
        <end position="673"/>
    </location>
</feature>
<feature type="compositionally biased region" description="Polar residues" evidence="3">
    <location>
        <begin position="556"/>
        <end position="567"/>
    </location>
</feature>
<feature type="compositionally biased region" description="Basic and acidic residues" evidence="3">
    <location>
        <begin position="628"/>
        <end position="641"/>
    </location>
</feature>